<organism evidence="1 2">
    <name type="scientific">Plakobranchus ocellatus</name>
    <dbReference type="NCBI Taxonomy" id="259542"/>
    <lineage>
        <taxon>Eukaryota</taxon>
        <taxon>Metazoa</taxon>
        <taxon>Spiralia</taxon>
        <taxon>Lophotrochozoa</taxon>
        <taxon>Mollusca</taxon>
        <taxon>Gastropoda</taxon>
        <taxon>Heterobranchia</taxon>
        <taxon>Euthyneura</taxon>
        <taxon>Panpulmonata</taxon>
        <taxon>Sacoglossa</taxon>
        <taxon>Placobranchoidea</taxon>
        <taxon>Plakobranchidae</taxon>
        <taxon>Plakobranchus</taxon>
    </lineage>
</organism>
<dbReference type="Proteomes" id="UP000735302">
    <property type="component" value="Unassembled WGS sequence"/>
</dbReference>
<proteinExistence type="predicted"/>
<evidence type="ECO:0000313" key="2">
    <source>
        <dbReference type="Proteomes" id="UP000735302"/>
    </source>
</evidence>
<comment type="caution">
    <text evidence="1">The sequence shown here is derived from an EMBL/GenBank/DDBJ whole genome shotgun (WGS) entry which is preliminary data.</text>
</comment>
<keyword evidence="2" id="KW-1185">Reference proteome</keyword>
<dbReference type="AlphaFoldDB" id="A0AAV3Y1K2"/>
<sequence>MSLYNLTFWDRLGIRILQSYILGQVRSTHSAILHFGTGAYVTEFNSEFVLGSAGTLLWRVRALPPMPWPDWGPGSLRSPSCGQATNTTKNQSNLSPYCSSLLTAQDKNAQIFCSVEKIQNQLMITSDGKPMKTKVVWTASTGQEKYEGNIMACKEKKEKCVECTF</sequence>
<name>A0AAV3Y1K2_9GAST</name>
<dbReference type="EMBL" id="BLXT01000430">
    <property type="protein sequence ID" value="GFN76954.1"/>
    <property type="molecule type" value="Genomic_DNA"/>
</dbReference>
<evidence type="ECO:0008006" key="3">
    <source>
        <dbReference type="Google" id="ProtNLM"/>
    </source>
</evidence>
<gene>
    <name evidence="1" type="ORF">PoB_000346000</name>
</gene>
<reference evidence="1 2" key="1">
    <citation type="journal article" date="2021" name="Elife">
        <title>Chloroplast acquisition without the gene transfer in kleptoplastic sea slugs, Plakobranchus ocellatus.</title>
        <authorList>
            <person name="Maeda T."/>
            <person name="Takahashi S."/>
            <person name="Yoshida T."/>
            <person name="Shimamura S."/>
            <person name="Takaki Y."/>
            <person name="Nagai Y."/>
            <person name="Toyoda A."/>
            <person name="Suzuki Y."/>
            <person name="Arimoto A."/>
            <person name="Ishii H."/>
            <person name="Satoh N."/>
            <person name="Nishiyama T."/>
            <person name="Hasebe M."/>
            <person name="Maruyama T."/>
            <person name="Minagawa J."/>
            <person name="Obokata J."/>
            <person name="Shigenobu S."/>
        </authorList>
    </citation>
    <scope>NUCLEOTIDE SEQUENCE [LARGE SCALE GENOMIC DNA]</scope>
</reference>
<protein>
    <recommendedName>
        <fullName evidence="3">Ig-like domain-containing protein</fullName>
    </recommendedName>
</protein>
<accession>A0AAV3Y1K2</accession>
<evidence type="ECO:0000313" key="1">
    <source>
        <dbReference type="EMBL" id="GFN76954.1"/>
    </source>
</evidence>